<dbReference type="AlphaFoldDB" id="A0A8A3NXP0"/>
<keyword evidence="6 8" id="KW-0472">Membrane</keyword>
<dbReference type="PANTHER" id="PTHR43029:SF4">
    <property type="entry name" value="AMMONIUM TRANSPORTER MEP1-RELATED"/>
    <property type="match status" value="1"/>
</dbReference>
<feature type="transmembrane region" description="Helical" evidence="8">
    <location>
        <begin position="397"/>
        <end position="425"/>
    </location>
</feature>
<feature type="transmembrane region" description="Helical" evidence="8">
    <location>
        <begin position="45"/>
        <end position="65"/>
    </location>
</feature>
<feature type="transmembrane region" description="Helical" evidence="8">
    <location>
        <begin position="356"/>
        <end position="377"/>
    </location>
</feature>
<dbReference type="FunFam" id="1.10.3430.10:FF:000003">
    <property type="entry name" value="Ammonium transporter"/>
    <property type="match status" value="1"/>
</dbReference>
<feature type="transmembrane region" description="Helical" evidence="8">
    <location>
        <begin position="317"/>
        <end position="335"/>
    </location>
</feature>
<evidence type="ECO:0000256" key="8">
    <source>
        <dbReference type="RuleBase" id="RU362002"/>
    </source>
</evidence>
<evidence type="ECO:0000313" key="12">
    <source>
        <dbReference type="Proteomes" id="UP000672032"/>
    </source>
</evidence>
<keyword evidence="12" id="KW-1185">Reference proteome</keyword>
<evidence type="ECO:0000256" key="3">
    <source>
        <dbReference type="ARBA" id="ARBA00022448"/>
    </source>
</evidence>
<dbReference type="Gene3D" id="1.10.3430.10">
    <property type="entry name" value="Ammonium transporter AmtB like domains"/>
    <property type="match status" value="1"/>
</dbReference>
<dbReference type="SUPFAM" id="SSF111352">
    <property type="entry name" value="Ammonium transporter"/>
    <property type="match status" value="1"/>
</dbReference>
<dbReference type="InterPro" id="IPR024041">
    <property type="entry name" value="NH4_transpt_AmtB-like_dom"/>
</dbReference>
<proteinExistence type="inferred from homology"/>
<dbReference type="NCBIfam" id="TIGR00836">
    <property type="entry name" value="amt"/>
    <property type="match status" value="1"/>
</dbReference>
<evidence type="ECO:0000256" key="1">
    <source>
        <dbReference type="ARBA" id="ARBA00004141"/>
    </source>
</evidence>
<dbReference type="GO" id="GO:0008519">
    <property type="term" value="F:ammonium channel activity"/>
    <property type="evidence" value="ECO:0007669"/>
    <property type="project" value="InterPro"/>
</dbReference>
<comment type="similarity">
    <text evidence="2 8">Belongs to the ammonia transporter channel (TC 1.A.11.2) family.</text>
</comment>
<evidence type="ECO:0000256" key="9">
    <source>
        <dbReference type="SAM" id="MobiDB-lite"/>
    </source>
</evidence>
<dbReference type="PANTHER" id="PTHR43029">
    <property type="entry name" value="AMMONIUM TRANSPORTER MEP2"/>
    <property type="match status" value="1"/>
</dbReference>
<protein>
    <recommendedName>
        <fullName evidence="8">Ammonium transporter</fullName>
    </recommendedName>
</protein>
<dbReference type="GO" id="GO:0005886">
    <property type="term" value="C:plasma membrane"/>
    <property type="evidence" value="ECO:0007669"/>
    <property type="project" value="UniProtKB-SubCell"/>
</dbReference>
<evidence type="ECO:0000256" key="5">
    <source>
        <dbReference type="ARBA" id="ARBA00022989"/>
    </source>
</evidence>
<dbReference type="InterPro" id="IPR001905">
    <property type="entry name" value="Ammonium_transpt"/>
</dbReference>
<dbReference type="OrthoDB" id="534912at2759"/>
<reference evidence="11" key="1">
    <citation type="submission" date="2020-10" db="EMBL/GenBank/DDBJ databases">
        <title>Genome Sequence of Monilinia vaccinii-corymbosi Sheds Light on Mummy Berry Disease Infection of Blueberry and Mating Type.</title>
        <authorList>
            <person name="Yow A.G."/>
            <person name="Zhang Y."/>
            <person name="Bansal K."/>
            <person name="Eacker S.M."/>
            <person name="Sullivan S."/>
            <person name="Liachko I."/>
            <person name="Cubeta M.A."/>
            <person name="Rollins J.A."/>
            <person name="Ashrafi H."/>
        </authorList>
    </citation>
    <scope>NUCLEOTIDE SEQUENCE</scope>
    <source>
        <strain evidence="11">RL-1</strain>
    </source>
</reference>
<evidence type="ECO:0000256" key="2">
    <source>
        <dbReference type="ARBA" id="ARBA00005887"/>
    </source>
</evidence>
<feature type="transmembrane region" description="Helical" evidence="8">
    <location>
        <begin position="233"/>
        <end position="253"/>
    </location>
</feature>
<dbReference type="InterPro" id="IPR018047">
    <property type="entry name" value="Ammonium_transpt_CS"/>
</dbReference>
<evidence type="ECO:0000313" key="11">
    <source>
        <dbReference type="EMBL" id="QSZ30283.1"/>
    </source>
</evidence>
<dbReference type="EMBL" id="CP063405">
    <property type="protein sequence ID" value="QSZ30283.1"/>
    <property type="molecule type" value="Genomic_DNA"/>
</dbReference>
<keyword evidence="7 8" id="KW-0924">Ammonia transport</keyword>
<feature type="region of interest" description="Disordered" evidence="9">
    <location>
        <begin position="471"/>
        <end position="541"/>
    </location>
</feature>
<evidence type="ECO:0000256" key="4">
    <source>
        <dbReference type="ARBA" id="ARBA00022692"/>
    </source>
</evidence>
<comment type="subcellular location">
    <subcellularLocation>
        <location evidence="8">Cell membrane</location>
        <topology evidence="8">Multi-pass membrane protein</topology>
    </subcellularLocation>
    <subcellularLocation>
        <location evidence="1">Membrane</location>
        <topology evidence="1">Multi-pass membrane protein</topology>
    </subcellularLocation>
</comment>
<feature type="transmembrane region" description="Helical" evidence="8">
    <location>
        <begin position="77"/>
        <end position="95"/>
    </location>
</feature>
<dbReference type="PROSITE" id="PS01219">
    <property type="entry name" value="AMMONIUM_TRANSP"/>
    <property type="match status" value="1"/>
</dbReference>
<evidence type="ECO:0000259" key="10">
    <source>
        <dbReference type="Pfam" id="PF00909"/>
    </source>
</evidence>
<feature type="compositionally biased region" description="Basic and acidic residues" evidence="9">
    <location>
        <begin position="479"/>
        <end position="493"/>
    </location>
</feature>
<dbReference type="Pfam" id="PF00909">
    <property type="entry name" value="Ammonium_transp"/>
    <property type="match status" value="1"/>
</dbReference>
<gene>
    <name evidence="11" type="ORF">DSL72_004805</name>
</gene>
<feature type="transmembrane region" description="Helical" evidence="8">
    <location>
        <begin position="135"/>
        <end position="157"/>
    </location>
</feature>
<keyword evidence="3 8" id="KW-0813">Transport</keyword>
<sequence length="541" mass="58802">MSSAVEYYPNYAYVGAPANYNGTGPNGGDSAVVNLNQWFDPGDQAFIIVASCMVLLMPPGLGFLYSGLARRKSALSMIWACMGSFSIAVFQWYFWGYSLAFSSTATNGFIGNLHHFGLMNTLGTPSPGSPLIPELLYSFYQLQFCATTAAIVVGAVAERGRLVPMMVFIFLWATLVYCPVACWVWNVNGWAFKYGVLDYAGGGPVEIVSGMSALAYSMVLGKRQEKMMLNFRPHNVSLITLGTILLWFGWLGFNGGSAFGANLRAVMACWNSCLAAMFASITWCLLDWRLARKWSMVGWCSGCISGLVAATPTSGFIPPWASIILGVVTGIVCNYSTKIKFWIRIDDSMDVLAEHGMAGIVGLLFNAFFAADYVIGLDGVNTGIIDGGWLNHNYKQLYIQVAYIVACTAYSFVVSAILAVIVNYIPGLHLRASEEAELLGMDDDQLGEFAYDYVEVRRDYLAWTPAKDGPDMVESNVNPEDRHGIPEHSDMITEHAPGSVGARNGGSEVDARAENAHSAIIGDRHGIAAADKEKAALSRKR</sequence>
<dbReference type="InterPro" id="IPR029020">
    <property type="entry name" value="Ammonium/urea_transptr"/>
</dbReference>
<feature type="transmembrane region" description="Helical" evidence="8">
    <location>
        <begin position="293"/>
        <end position="311"/>
    </location>
</feature>
<feature type="transmembrane region" description="Helical" evidence="8">
    <location>
        <begin position="265"/>
        <end position="286"/>
    </location>
</feature>
<name>A0A8A3NXP0_9HELO</name>
<keyword evidence="4 8" id="KW-0812">Transmembrane</keyword>
<accession>A0A8A3NXP0</accession>
<feature type="domain" description="Ammonium transporter AmtB-like" evidence="10">
    <location>
        <begin position="45"/>
        <end position="451"/>
    </location>
</feature>
<feature type="transmembrane region" description="Helical" evidence="8">
    <location>
        <begin position="199"/>
        <end position="221"/>
    </location>
</feature>
<evidence type="ECO:0000256" key="6">
    <source>
        <dbReference type="ARBA" id="ARBA00023136"/>
    </source>
</evidence>
<feature type="transmembrane region" description="Helical" evidence="8">
    <location>
        <begin position="169"/>
        <end position="187"/>
    </location>
</feature>
<organism evidence="11 12">
    <name type="scientific">Monilinia vaccinii-corymbosi</name>
    <dbReference type="NCBI Taxonomy" id="61207"/>
    <lineage>
        <taxon>Eukaryota</taxon>
        <taxon>Fungi</taxon>
        <taxon>Dikarya</taxon>
        <taxon>Ascomycota</taxon>
        <taxon>Pezizomycotina</taxon>
        <taxon>Leotiomycetes</taxon>
        <taxon>Helotiales</taxon>
        <taxon>Sclerotiniaceae</taxon>
        <taxon>Monilinia</taxon>
    </lineage>
</organism>
<dbReference type="Proteomes" id="UP000672032">
    <property type="component" value="Chromosome 1"/>
</dbReference>
<evidence type="ECO:0000256" key="7">
    <source>
        <dbReference type="ARBA" id="ARBA00023177"/>
    </source>
</evidence>
<keyword evidence="5 8" id="KW-1133">Transmembrane helix</keyword>
<feature type="compositionally biased region" description="Basic and acidic residues" evidence="9">
    <location>
        <begin position="522"/>
        <end position="541"/>
    </location>
</feature>